<evidence type="ECO:0000313" key="8">
    <source>
        <dbReference type="Proteomes" id="UP000245207"/>
    </source>
</evidence>
<protein>
    <submittedName>
        <fullName evidence="7">Floral homeotic protein (HUA1)</fullName>
    </submittedName>
</protein>
<proteinExistence type="predicted"/>
<dbReference type="GO" id="GO:0008270">
    <property type="term" value="F:zinc ion binding"/>
    <property type="evidence" value="ECO:0007669"/>
    <property type="project" value="UniProtKB-KW"/>
</dbReference>
<evidence type="ECO:0000256" key="1">
    <source>
        <dbReference type="ARBA" id="ARBA00022723"/>
    </source>
</evidence>
<reference evidence="7 8" key="1">
    <citation type="journal article" date="2018" name="Mol. Plant">
        <title>The genome of Artemisia annua provides insight into the evolution of Asteraceae family and artemisinin biosynthesis.</title>
        <authorList>
            <person name="Shen Q."/>
            <person name="Zhang L."/>
            <person name="Liao Z."/>
            <person name="Wang S."/>
            <person name="Yan T."/>
            <person name="Shi P."/>
            <person name="Liu M."/>
            <person name="Fu X."/>
            <person name="Pan Q."/>
            <person name="Wang Y."/>
            <person name="Lv Z."/>
            <person name="Lu X."/>
            <person name="Zhang F."/>
            <person name="Jiang W."/>
            <person name="Ma Y."/>
            <person name="Chen M."/>
            <person name="Hao X."/>
            <person name="Li L."/>
            <person name="Tang Y."/>
            <person name="Lv G."/>
            <person name="Zhou Y."/>
            <person name="Sun X."/>
            <person name="Brodelius P.E."/>
            <person name="Rose J.K.C."/>
            <person name="Tang K."/>
        </authorList>
    </citation>
    <scope>NUCLEOTIDE SEQUENCE [LARGE SCALE GENOMIC DNA]</scope>
    <source>
        <strain evidence="8">cv. Huhao1</strain>
        <tissue evidence="7">Leaf</tissue>
    </source>
</reference>
<organism evidence="7 8">
    <name type="scientific">Artemisia annua</name>
    <name type="common">Sweet wormwood</name>
    <dbReference type="NCBI Taxonomy" id="35608"/>
    <lineage>
        <taxon>Eukaryota</taxon>
        <taxon>Viridiplantae</taxon>
        <taxon>Streptophyta</taxon>
        <taxon>Embryophyta</taxon>
        <taxon>Tracheophyta</taxon>
        <taxon>Spermatophyta</taxon>
        <taxon>Magnoliopsida</taxon>
        <taxon>eudicotyledons</taxon>
        <taxon>Gunneridae</taxon>
        <taxon>Pentapetalae</taxon>
        <taxon>asterids</taxon>
        <taxon>campanulids</taxon>
        <taxon>Asterales</taxon>
        <taxon>Asteraceae</taxon>
        <taxon>Asteroideae</taxon>
        <taxon>Anthemideae</taxon>
        <taxon>Artemisiinae</taxon>
        <taxon>Artemisia</taxon>
    </lineage>
</organism>
<dbReference type="PANTHER" id="PTHR12506">
    <property type="entry name" value="PROTEIN PHOSPHATASE RELATED"/>
    <property type="match status" value="1"/>
</dbReference>
<evidence type="ECO:0000313" key="7">
    <source>
        <dbReference type="EMBL" id="PWA87058.1"/>
    </source>
</evidence>
<dbReference type="InterPro" id="IPR036855">
    <property type="entry name" value="Znf_CCCH_sf"/>
</dbReference>
<feature type="zinc finger region" description="C3H1-type" evidence="5">
    <location>
        <begin position="229"/>
        <end position="256"/>
    </location>
</feature>
<dbReference type="STRING" id="35608.A0A2U1PMS2"/>
<feature type="domain" description="C3H1-type" evidence="6">
    <location>
        <begin position="229"/>
        <end position="256"/>
    </location>
</feature>
<dbReference type="PANTHER" id="PTHR12506:SF82">
    <property type="entry name" value="ZINC FINGER CCCH DOMAIN-CONTAINING PROTEIN 64-RELATED"/>
    <property type="match status" value="1"/>
</dbReference>
<dbReference type="SMART" id="SM00356">
    <property type="entry name" value="ZnF_C3H1"/>
    <property type="match status" value="3"/>
</dbReference>
<feature type="domain" description="C3H1-type" evidence="6">
    <location>
        <begin position="159"/>
        <end position="187"/>
    </location>
</feature>
<dbReference type="InterPro" id="IPR050974">
    <property type="entry name" value="Plant_ZF_CCCH"/>
</dbReference>
<evidence type="ECO:0000256" key="2">
    <source>
        <dbReference type="ARBA" id="ARBA00022771"/>
    </source>
</evidence>
<dbReference type="Proteomes" id="UP000245207">
    <property type="component" value="Unassembled WGS sequence"/>
</dbReference>
<feature type="domain" description="C3H1-type" evidence="6">
    <location>
        <begin position="72"/>
        <end position="100"/>
    </location>
</feature>
<keyword evidence="4" id="KW-0238">DNA-binding</keyword>
<dbReference type="EMBL" id="PKPP01000955">
    <property type="protein sequence ID" value="PWA87058.1"/>
    <property type="molecule type" value="Genomic_DNA"/>
</dbReference>
<dbReference type="GO" id="GO:0003729">
    <property type="term" value="F:mRNA binding"/>
    <property type="evidence" value="ECO:0007669"/>
    <property type="project" value="UniProtKB-ARBA"/>
</dbReference>
<dbReference type="Gene3D" id="4.10.1000.10">
    <property type="entry name" value="Zinc finger, CCCH-type"/>
    <property type="match status" value="1"/>
</dbReference>
<sequence>MGWYVAGESIKCLGCVVGDRKGEMGAMEAGGHVVKEKPWWFWHGERERLQWPGFDSLTEEVSVTAIEPLPERPGKQVCPLFLVLNKCKYGQTCRFHHPKEKVASLSDLENTEGSELRKRPLKPLCKIGALTGGINEKSTLLTPSSTPATSLNSAGLPIRLGVKNCNLYMTKSSCSFGSVCYFNHPERDAMDPPGAIVAAPASHINHGFVNPALISQTMRGSASRIYRQRPGKEKCKHYMEKGKCTFKKCKYDHPPRTSDAL</sequence>
<evidence type="ECO:0000259" key="6">
    <source>
        <dbReference type="PROSITE" id="PS50103"/>
    </source>
</evidence>
<keyword evidence="1 5" id="KW-0479">Metal-binding</keyword>
<dbReference type="AlphaFoldDB" id="A0A2U1PMS2"/>
<evidence type="ECO:0000256" key="5">
    <source>
        <dbReference type="PROSITE-ProRule" id="PRU00723"/>
    </source>
</evidence>
<evidence type="ECO:0000256" key="4">
    <source>
        <dbReference type="ARBA" id="ARBA00023125"/>
    </source>
</evidence>
<comment type="caution">
    <text evidence="7">The sequence shown here is derived from an EMBL/GenBank/DDBJ whole genome shotgun (WGS) entry which is preliminary data.</text>
</comment>
<name>A0A2U1PMS2_ARTAN</name>
<keyword evidence="8" id="KW-1185">Reference proteome</keyword>
<feature type="zinc finger region" description="C3H1-type" evidence="5">
    <location>
        <begin position="72"/>
        <end position="100"/>
    </location>
</feature>
<keyword evidence="3 5" id="KW-0862">Zinc</keyword>
<accession>A0A2U1PMS2</accession>
<dbReference type="Pfam" id="PF00642">
    <property type="entry name" value="zf-CCCH"/>
    <property type="match status" value="1"/>
</dbReference>
<dbReference type="PROSITE" id="PS50103">
    <property type="entry name" value="ZF_C3H1"/>
    <property type="match status" value="3"/>
</dbReference>
<dbReference type="SUPFAM" id="SSF90229">
    <property type="entry name" value="CCCH zinc finger"/>
    <property type="match status" value="2"/>
</dbReference>
<dbReference type="GO" id="GO:0003677">
    <property type="term" value="F:DNA binding"/>
    <property type="evidence" value="ECO:0007669"/>
    <property type="project" value="UniProtKB-KW"/>
</dbReference>
<gene>
    <name evidence="7" type="ORF">CTI12_AA136320</name>
</gene>
<dbReference type="InterPro" id="IPR000571">
    <property type="entry name" value="Znf_CCCH"/>
</dbReference>
<keyword evidence="2 5" id="KW-0863">Zinc-finger</keyword>
<feature type="zinc finger region" description="C3H1-type" evidence="5">
    <location>
        <begin position="159"/>
        <end position="187"/>
    </location>
</feature>
<dbReference type="OrthoDB" id="411372at2759"/>
<evidence type="ECO:0000256" key="3">
    <source>
        <dbReference type="ARBA" id="ARBA00022833"/>
    </source>
</evidence>
<dbReference type="Gene3D" id="2.30.30.1190">
    <property type="match status" value="1"/>
</dbReference>